<dbReference type="Gene3D" id="3.40.630.30">
    <property type="match status" value="1"/>
</dbReference>
<keyword evidence="2" id="KW-0808">Transferase</keyword>
<evidence type="ECO:0000256" key="2">
    <source>
        <dbReference type="ARBA" id="ARBA00022679"/>
    </source>
</evidence>
<accession>A0A448WLU8</accession>
<dbReference type="OrthoDB" id="5043642at2759"/>
<comment type="similarity">
    <text evidence="1">Belongs to the acetyltransferase family. GNAT subfamily.</text>
</comment>
<dbReference type="GO" id="GO:0008080">
    <property type="term" value="F:N-acetyltransferase activity"/>
    <property type="evidence" value="ECO:0007669"/>
    <property type="project" value="InterPro"/>
</dbReference>
<organism evidence="5 6">
    <name type="scientific">Protopolystoma xenopodis</name>
    <dbReference type="NCBI Taxonomy" id="117903"/>
    <lineage>
        <taxon>Eukaryota</taxon>
        <taxon>Metazoa</taxon>
        <taxon>Spiralia</taxon>
        <taxon>Lophotrochozoa</taxon>
        <taxon>Platyhelminthes</taxon>
        <taxon>Monogenea</taxon>
        <taxon>Polyopisthocotylea</taxon>
        <taxon>Polystomatidea</taxon>
        <taxon>Polystomatidae</taxon>
        <taxon>Protopolystoma</taxon>
    </lineage>
</organism>
<dbReference type="EMBL" id="CAAALY010023227">
    <property type="protein sequence ID" value="VEL15040.1"/>
    <property type="molecule type" value="Genomic_DNA"/>
</dbReference>
<keyword evidence="3" id="KW-0012">Acyltransferase</keyword>
<evidence type="ECO:0000259" key="4">
    <source>
        <dbReference type="Pfam" id="PF13302"/>
    </source>
</evidence>
<proteinExistence type="inferred from homology"/>
<evidence type="ECO:0000256" key="1">
    <source>
        <dbReference type="ARBA" id="ARBA00009342"/>
    </source>
</evidence>
<dbReference type="PANTHER" id="PTHR13256">
    <property type="entry name" value="N-ACETYLTRANSFERASE 9"/>
    <property type="match status" value="1"/>
</dbReference>
<dbReference type="InterPro" id="IPR000182">
    <property type="entry name" value="GNAT_dom"/>
</dbReference>
<keyword evidence="6" id="KW-1185">Reference proteome</keyword>
<evidence type="ECO:0000313" key="6">
    <source>
        <dbReference type="Proteomes" id="UP000784294"/>
    </source>
</evidence>
<dbReference type="PANTHER" id="PTHR13256:SF16">
    <property type="entry name" value="ALPHA_BETA-TUBULIN-N-ACETYLTRANSFERASE 9"/>
    <property type="match status" value="1"/>
</dbReference>
<evidence type="ECO:0000256" key="3">
    <source>
        <dbReference type="ARBA" id="ARBA00023315"/>
    </source>
</evidence>
<gene>
    <name evidence="5" type="ORF">PXEA_LOCUS8480</name>
</gene>
<sequence>MTFILLDKKVLSRGCLTSTSFDLDFQEINNAEIKAMIGDVNLFIQPSLAENDCDNPDDVLEDFKGLDVMPYSHVNNGLTVASFILTLPGELSVMIAEERARGRGLACEAMAALLSFSADNLCIELSGIVSKVSLDNHASIHLFKDKLNFVERARSDVFSQVCAIDLCHLSCVLIVHLRWTVSVPETIQQIICVQLFLTAVVHLSLQLYFCYHCWP</sequence>
<comment type="caution">
    <text evidence="5">The sequence shown here is derived from an EMBL/GenBank/DDBJ whole genome shotgun (WGS) entry which is preliminary data.</text>
</comment>
<reference evidence="5" key="1">
    <citation type="submission" date="2018-11" db="EMBL/GenBank/DDBJ databases">
        <authorList>
            <consortium name="Pathogen Informatics"/>
        </authorList>
    </citation>
    <scope>NUCLEOTIDE SEQUENCE</scope>
</reference>
<evidence type="ECO:0000313" key="5">
    <source>
        <dbReference type="EMBL" id="VEL15040.1"/>
    </source>
</evidence>
<dbReference type="Pfam" id="PF13302">
    <property type="entry name" value="Acetyltransf_3"/>
    <property type="match status" value="1"/>
</dbReference>
<dbReference type="InterPro" id="IPR039135">
    <property type="entry name" value="NAT9-like"/>
</dbReference>
<dbReference type="InterPro" id="IPR016181">
    <property type="entry name" value="Acyl_CoA_acyltransferase"/>
</dbReference>
<dbReference type="Proteomes" id="UP000784294">
    <property type="component" value="Unassembled WGS sequence"/>
</dbReference>
<name>A0A448WLU8_9PLAT</name>
<dbReference type="SUPFAM" id="SSF55729">
    <property type="entry name" value="Acyl-CoA N-acyltransferases (Nat)"/>
    <property type="match status" value="1"/>
</dbReference>
<dbReference type="AlphaFoldDB" id="A0A448WLU8"/>
<feature type="domain" description="N-acetyltransferase" evidence="4">
    <location>
        <begin position="89"/>
        <end position="144"/>
    </location>
</feature>
<protein>
    <recommendedName>
        <fullName evidence="4">N-acetyltransferase domain-containing protein</fullName>
    </recommendedName>
</protein>